<dbReference type="EMBL" id="ML179394">
    <property type="protein sequence ID" value="THU88825.1"/>
    <property type="molecule type" value="Genomic_DNA"/>
</dbReference>
<gene>
    <name evidence="2" type="ORF">K435DRAFT_865923</name>
</gene>
<feature type="region of interest" description="Disordered" evidence="1">
    <location>
        <begin position="1"/>
        <end position="48"/>
    </location>
</feature>
<organism evidence="2 3">
    <name type="scientific">Dendrothele bispora (strain CBS 962.96)</name>
    <dbReference type="NCBI Taxonomy" id="1314807"/>
    <lineage>
        <taxon>Eukaryota</taxon>
        <taxon>Fungi</taxon>
        <taxon>Dikarya</taxon>
        <taxon>Basidiomycota</taxon>
        <taxon>Agaricomycotina</taxon>
        <taxon>Agaricomycetes</taxon>
        <taxon>Agaricomycetidae</taxon>
        <taxon>Agaricales</taxon>
        <taxon>Agaricales incertae sedis</taxon>
        <taxon>Dendrothele</taxon>
    </lineage>
</organism>
<dbReference type="Proteomes" id="UP000297245">
    <property type="component" value="Unassembled WGS sequence"/>
</dbReference>
<accession>A0A4V4HDZ9</accession>
<feature type="compositionally biased region" description="Basic and acidic residues" evidence="1">
    <location>
        <begin position="1"/>
        <end position="27"/>
    </location>
</feature>
<sequence>MSLKRGAEGLRARQNELDKQPIKKTLSDEDDAIPPSPPEDNSMVPRDTTINLSAFTRKLAESKRKHDRH</sequence>
<dbReference type="AlphaFoldDB" id="A0A4V4HDZ9"/>
<evidence type="ECO:0000256" key="1">
    <source>
        <dbReference type="SAM" id="MobiDB-lite"/>
    </source>
</evidence>
<evidence type="ECO:0000313" key="2">
    <source>
        <dbReference type="EMBL" id="THU88825.1"/>
    </source>
</evidence>
<evidence type="ECO:0000313" key="3">
    <source>
        <dbReference type="Proteomes" id="UP000297245"/>
    </source>
</evidence>
<reference evidence="2 3" key="1">
    <citation type="journal article" date="2019" name="Nat. Ecol. Evol.">
        <title>Megaphylogeny resolves global patterns of mushroom evolution.</title>
        <authorList>
            <person name="Varga T."/>
            <person name="Krizsan K."/>
            <person name="Foldi C."/>
            <person name="Dima B."/>
            <person name="Sanchez-Garcia M."/>
            <person name="Sanchez-Ramirez S."/>
            <person name="Szollosi G.J."/>
            <person name="Szarkandi J.G."/>
            <person name="Papp V."/>
            <person name="Albert L."/>
            <person name="Andreopoulos W."/>
            <person name="Angelini C."/>
            <person name="Antonin V."/>
            <person name="Barry K.W."/>
            <person name="Bougher N.L."/>
            <person name="Buchanan P."/>
            <person name="Buyck B."/>
            <person name="Bense V."/>
            <person name="Catcheside P."/>
            <person name="Chovatia M."/>
            <person name="Cooper J."/>
            <person name="Damon W."/>
            <person name="Desjardin D."/>
            <person name="Finy P."/>
            <person name="Geml J."/>
            <person name="Haridas S."/>
            <person name="Hughes K."/>
            <person name="Justo A."/>
            <person name="Karasinski D."/>
            <person name="Kautmanova I."/>
            <person name="Kiss B."/>
            <person name="Kocsube S."/>
            <person name="Kotiranta H."/>
            <person name="LaButti K.M."/>
            <person name="Lechner B.E."/>
            <person name="Liimatainen K."/>
            <person name="Lipzen A."/>
            <person name="Lukacs Z."/>
            <person name="Mihaltcheva S."/>
            <person name="Morgado L.N."/>
            <person name="Niskanen T."/>
            <person name="Noordeloos M.E."/>
            <person name="Ohm R.A."/>
            <person name="Ortiz-Santana B."/>
            <person name="Ovrebo C."/>
            <person name="Racz N."/>
            <person name="Riley R."/>
            <person name="Savchenko A."/>
            <person name="Shiryaev A."/>
            <person name="Soop K."/>
            <person name="Spirin V."/>
            <person name="Szebenyi C."/>
            <person name="Tomsovsky M."/>
            <person name="Tulloss R.E."/>
            <person name="Uehling J."/>
            <person name="Grigoriev I.V."/>
            <person name="Vagvolgyi C."/>
            <person name="Papp T."/>
            <person name="Martin F.M."/>
            <person name="Miettinen O."/>
            <person name="Hibbett D.S."/>
            <person name="Nagy L.G."/>
        </authorList>
    </citation>
    <scope>NUCLEOTIDE SEQUENCE [LARGE SCALE GENOMIC DNA]</scope>
    <source>
        <strain evidence="2 3">CBS 962.96</strain>
    </source>
</reference>
<name>A0A4V4HDZ9_DENBC</name>
<proteinExistence type="predicted"/>
<keyword evidence="3" id="KW-1185">Reference proteome</keyword>
<protein>
    <submittedName>
        <fullName evidence="2">Uncharacterized protein</fullName>
    </submittedName>
</protein>